<feature type="compositionally biased region" description="Basic and acidic residues" evidence="5">
    <location>
        <begin position="404"/>
        <end position="426"/>
    </location>
</feature>
<dbReference type="EMBL" id="SNRY01001375">
    <property type="protein sequence ID" value="KAA6331402.1"/>
    <property type="molecule type" value="Genomic_DNA"/>
</dbReference>
<dbReference type="GO" id="GO:0032153">
    <property type="term" value="C:cell division site"/>
    <property type="evidence" value="ECO:0007669"/>
    <property type="project" value="TreeGrafter"/>
</dbReference>
<evidence type="ECO:0000259" key="6">
    <source>
        <dbReference type="SMART" id="SM00842"/>
    </source>
</evidence>
<dbReference type="GO" id="GO:0009898">
    <property type="term" value="C:cytoplasmic side of plasma membrane"/>
    <property type="evidence" value="ECO:0007669"/>
    <property type="project" value="TreeGrafter"/>
</dbReference>
<dbReference type="InterPro" id="IPR043129">
    <property type="entry name" value="ATPase_NBD"/>
</dbReference>
<dbReference type="GO" id="GO:0051301">
    <property type="term" value="P:cell division"/>
    <property type="evidence" value="ECO:0007669"/>
    <property type="project" value="UniProtKB-KW"/>
</dbReference>
<evidence type="ECO:0000256" key="3">
    <source>
        <dbReference type="ARBA" id="ARBA00023136"/>
    </source>
</evidence>
<keyword evidence="3" id="KW-0472">Membrane</keyword>
<evidence type="ECO:0000256" key="1">
    <source>
        <dbReference type="ARBA" id="ARBA00022475"/>
    </source>
</evidence>
<name>A0A5J4RCE3_9ZZZZ</name>
<evidence type="ECO:0000256" key="2">
    <source>
        <dbReference type="ARBA" id="ARBA00022618"/>
    </source>
</evidence>
<dbReference type="Pfam" id="PF02491">
    <property type="entry name" value="SHS2_FTSA"/>
    <property type="match status" value="1"/>
</dbReference>
<organism evidence="7">
    <name type="scientific">termite gut metagenome</name>
    <dbReference type="NCBI Taxonomy" id="433724"/>
    <lineage>
        <taxon>unclassified sequences</taxon>
        <taxon>metagenomes</taxon>
        <taxon>organismal metagenomes</taxon>
    </lineage>
</organism>
<dbReference type="NCBIfam" id="TIGR01174">
    <property type="entry name" value="ftsA"/>
    <property type="match status" value="1"/>
</dbReference>
<keyword evidence="1" id="KW-1003">Cell membrane</keyword>
<protein>
    <submittedName>
        <fullName evidence="7">Cell division protein FtsA</fullName>
    </submittedName>
</protein>
<dbReference type="AlphaFoldDB" id="A0A5J4RCE3"/>
<accession>A0A5J4RCE3</accession>
<dbReference type="PANTHER" id="PTHR32432">
    <property type="entry name" value="CELL DIVISION PROTEIN FTSA-RELATED"/>
    <property type="match status" value="1"/>
</dbReference>
<feature type="compositionally biased region" description="Basic residues" evidence="5">
    <location>
        <begin position="427"/>
        <end position="437"/>
    </location>
</feature>
<gene>
    <name evidence="7" type="ORF">EZS27_019985</name>
</gene>
<evidence type="ECO:0000256" key="4">
    <source>
        <dbReference type="ARBA" id="ARBA00023306"/>
    </source>
</evidence>
<sequence length="457" mass="50588">MVEFIAAIELGSSKIAGIVGRKNSDESMQILAYAKENIPASIRKGTVYNINKTAQGLTTIINKLEGQLQHSVAKVYVGISGQSLHTVKNTVHRDLRNETVISEGLIHEITDENYAMKYADADILDAIPQEYKIGNDFQVDPVGVSCNYIEGHFLNIVTRSSVKKNLELSFELAKIDIADTCIAPLVSAAAVLTESEKRSGCALVDFGADTTTITIYKNKILRFLTVLPLGSNNITRDITSLQVEENEAEQIKITYGNAILEEYENEEKPVYVTENKARFIKSGELNNAVEARTEEIIANVWNQIQYSDYADKLISGIVITGGGANLRNLDEALRRKTGVFKIRHASFILNEIHEDKSMLPKDGTHNALLGILFAGTENCCRAEEPPLNEGNKSTIATDLFTDDEALKKQQEEAEKLKAGKEEEDKKKTPKKAGKTKSKWLSGLKELSKDIFNDEAME</sequence>
<dbReference type="HAMAP" id="MF_02033">
    <property type="entry name" value="FtsA"/>
    <property type="match status" value="1"/>
</dbReference>
<dbReference type="InterPro" id="IPR003494">
    <property type="entry name" value="SHS2_FtsA"/>
</dbReference>
<dbReference type="SMART" id="SM00842">
    <property type="entry name" value="FtsA"/>
    <property type="match status" value="1"/>
</dbReference>
<dbReference type="InterPro" id="IPR020823">
    <property type="entry name" value="Cell_div_FtsA"/>
</dbReference>
<proteinExistence type="inferred from homology"/>
<reference evidence="7" key="1">
    <citation type="submission" date="2019-03" db="EMBL/GenBank/DDBJ databases">
        <title>Single cell metagenomics reveals metabolic interactions within the superorganism composed of flagellate Streblomastix strix and complex community of Bacteroidetes bacteria on its surface.</title>
        <authorList>
            <person name="Treitli S.C."/>
            <person name="Kolisko M."/>
            <person name="Husnik F."/>
            <person name="Keeling P."/>
            <person name="Hampl V."/>
        </authorList>
    </citation>
    <scope>NUCLEOTIDE SEQUENCE</scope>
    <source>
        <strain evidence="7">STM</strain>
    </source>
</reference>
<keyword evidence="4" id="KW-0131">Cell cycle</keyword>
<evidence type="ECO:0000313" key="7">
    <source>
        <dbReference type="EMBL" id="KAA6331402.1"/>
    </source>
</evidence>
<dbReference type="CDD" id="cd24048">
    <property type="entry name" value="ASKHA_NBD_FtsA"/>
    <property type="match status" value="1"/>
</dbReference>
<comment type="caution">
    <text evidence="7">The sequence shown here is derived from an EMBL/GenBank/DDBJ whole genome shotgun (WGS) entry which is preliminary data.</text>
</comment>
<feature type="region of interest" description="Disordered" evidence="5">
    <location>
        <begin position="403"/>
        <end position="439"/>
    </location>
</feature>
<dbReference type="PANTHER" id="PTHR32432:SF4">
    <property type="entry name" value="CELL DIVISION PROTEIN FTSA"/>
    <property type="match status" value="1"/>
</dbReference>
<dbReference type="Pfam" id="PF14450">
    <property type="entry name" value="FtsA"/>
    <property type="match status" value="1"/>
</dbReference>
<dbReference type="Gene3D" id="3.30.420.40">
    <property type="match status" value="2"/>
</dbReference>
<dbReference type="PIRSF" id="PIRSF003101">
    <property type="entry name" value="FtsA"/>
    <property type="match status" value="1"/>
</dbReference>
<dbReference type="SUPFAM" id="SSF53067">
    <property type="entry name" value="Actin-like ATPase domain"/>
    <property type="match status" value="2"/>
</dbReference>
<evidence type="ECO:0000256" key="5">
    <source>
        <dbReference type="SAM" id="MobiDB-lite"/>
    </source>
</evidence>
<dbReference type="InterPro" id="IPR050696">
    <property type="entry name" value="FtsA/MreB"/>
</dbReference>
<feature type="domain" description="SHS2" evidence="6">
    <location>
        <begin position="5"/>
        <end position="191"/>
    </location>
</feature>
<keyword evidence="2 7" id="KW-0132">Cell division</keyword>